<name>A0A0L6VJB6_9BASI</name>
<reference evidence="2 3" key="1">
    <citation type="submission" date="2015-08" db="EMBL/GenBank/DDBJ databases">
        <title>Next Generation Sequencing and Analysis of the Genome of Puccinia sorghi L Schw, the Causal Agent of Maize Common Rust.</title>
        <authorList>
            <person name="Rochi L."/>
            <person name="Burguener G."/>
            <person name="Darino M."/>
            <person name="Turjanski A."/>
            <person name="Kreff E."/>
            <person name="Dieguez M.J."/>
            <person name="Sacco F."/>
        </authorList>
    </citation>
    <scope>NUCLEOTIDE SEQUENCE [LARGE SCALE GENOMIC DNA]</scope>
    <source>
        <strain evidence="2 3">RO10H11247</strain>
    </source>
</reference>
<keyword evidence="3" id="KW-1185">Reference proteome</keyword>
<dbReference type="VEuPathDB" id="FungiDB:VP01_158g4"/>
<protein>
    <submittedName>
        <fullName evidence="2">Uncharacterized protein</fullName>
    </submittedName>
</protein>
<dbReference type="EMBL" id="LAVV01006381">
    <property type="protein sequence ID" value="KNZ60235.1"/>
    <property type="molecule type" value="Genomic_DNA"/>
</dbReference>
<organism evidence="2 3">
    <name type="scientific">Puccinia sorghi</name>
    <dbReference type="NCBI Taxonomy" id="27349"/>
    <lineage>
        <taxon>Eukaryota</taxon>
        <taxon>Fungi</taxon>
        <taxon>Dikarya</taxon>
        <taxon>Basidiomycota</taxon>
        <taxon>Pucciniomycotina</taxon>
        <taxon>Pucciniomycetes</taxon>
        <taxon>Pucciniales</taxon>
        <taxon>Pucciniaceae</taxon>
        <taxon>Puccinia</taxon>
    </lineage>
</organism>
<feature type="region of interest" description="Disordered" evidence="1">
    <location>
        <begin position="1125"/>
        <end position="1149"/>
    </location>
</feature>
<sequence>MIHLKSPLLSPLGYWSQYPSSLLGFSKSFSSFYCQFIHILVCCSPHKSRRLTGTEISTAKLAYELPSYPQQYTWVHFIFYILPGRSMAKHVSTFHPHLESFALIVSHMIMILIFWKGIVNQVLCIVTGPCEKVLCETSLWFYDQTLNTKNEVQVVSNFSETLIPFKLYVSKVPAKLTGGTDFPDEPHMNRATSGQCKSARMNPLTCCKVTHSKGVAKPTLQQTGHKRCRAGFIQVVLPPQSLITVSLRIFMICGKSGGRVKWKGNPTAHRERPFALRSSRWRVRMRECGLLAKPRCEANAEEGSPSEVYGIFGAFRPMQLAIMGPSRSMSLGSEESHGPAISGWLGLDWHRMLCAFPSPYLLHHRDDQASAYPIERVVPLSTTRLPSSAPTQHYLQDSLQGALHLKQLLPRNNPATAPLISSCSSRFIIYSSCVKLNNLFSPQASTHPTPQDHDAQPIPHQPCYSFVSLLSSPCNFLITHHACPFNTRMVDSLYILLTFNFTLLFCSLAPFHHLLCSRPTLRAYLFLNRLYLDPSPSSYPMSSAIPRLISLGSFFDTSGPYILILLCDAAAIQPMIWGDEMRSCPRCAGRLVQFKTTRACTQRTQECPAIFAGATADYHHCAEGLSGQKLLSATLLIWGNSIRQEINPFKTKHLIYREAAGKHLIRLTQPEVVIRRHEKGKKNAEGPCWKGSAGKNVVGKKNKRNIMNKTKCSLATGLADLNEEYKENIGLDTYCLLVDQYAEDPFQGQIRSPFIFYVGVWFCFSRHYHNCWCLLYYHLHSSPSILSTHYGQLAVAAGRSVTQSLQMNRHCNALYSTFIVFSVTHIIINTNSCHCIPLVLTLVTQKISWHLLITQTKSNDDTSLPHKINSVMILQPPPGLARGFPNWGIIFSLRTFGLDSTLSKTLQMFAKIERVYDTNGNLVKYNISQLSTELTKYMQKDITLPVSNNLKLVRDILQGNFKYSKFSVNSISSNLSQGASLIAFFLPSLSMINTSDNIYKVLHELRGIGEKMVVSNMLTCYYLVTPSRTCQGFPQLGSLRTFVHSPVPSRSRSRLPSQPTCCCSPPSLPTQPVAATLLLSPPLIPVHPAADLLPPLPLPPLVPVHPAANSLPSLPLVHPAADSLPLPPPFDHPTSAGQLARSPPLPRSRSRRLLQPTCCRFPLLVLPATSRPPVACPCLPLLTRLFRCPPASRSPAARHTLPSPLTLNPRLPSLHHLSN</sequence>
<proteinExistence type="predicted"/>
<evidence type="ECO:0000256" key="1">
    <source>
        <dbReference type="SAM" id="MobiDB-lite"/>
    </source>
</evidence>
<evidence type="ECO:0000313" key="3">
    <source>
        <dbReference type="Proteomes" id="UP000037035"/>
    </source>
</evidence>
<feature type="region of interest" description="Disordered" evidence="1">
    <location>
        <begin position="1193"/>
        <end position="1219"/>
    </location>
</feature>
<dbReference type="AlphaFoldDB" id="A0A0L6VJB6"/>
<dbReference type="Proteomes" id="UP000037035">
    <property type="component" value="Unassembled WGS sequence"/>
</dbReference>
<comment type="caution">
    <text evidence="2">The sequence shown here is derived from an EMBL/GenBank/DDBJ whole genome shotgun (WGS) entry which is preliminary data.</text>
</comment>
<accession>A0A0L6VJB6</accession>
<gene>
    <name evidence="2" type="ORF">VP01_158g4</name>
</gene>
<evidence type="ECO:0000313" key="2">
    <source>
        <dbReference type="EMBL" id="KNZ60235.1"/>
    </source>
</evidence>